<dbReference type="Gene3D" id="1.20.1440.30">
    <property type="entry name" value="Biosynthetic Protein domain"/>
    <property type="match status" value="1"/>
</dbReference>
<dbReference type="AlphaFoldDB" id="A0A1G8XRY5"/>
<dbReference type="PIRSF" id="PIRSF036794">
    <property type="entry name" value="UCP_erythr_ester"/>
    <property type="match status" value="1"/>
</dbReference>
<proteinExistence type="predicted"/>
<dbReference type="SUPFAM" id="SSF159501">
    <property type="entry name" value="EreA/ChaN-like"/>
    <property type="match status" value="1"/>
</dbReference>
<dbReference type="Gene3D" id="3.40.1660.10">
    <property type="entry name" value="EreA-like (biosynthetic domain)"/>
    <property type="match status" value="1"/>
</dbReference>
<dbReference type="PROSITE" id="PS51257">
    <property type="entry name" value="PROKAR_LIPOPROTEIN"/>
    <property type="match status" value="1"/>
</dbReference>
<name>A0A1G8XRY5_9BACT</name>
<dbReference type="PANTHER" id="PTHR31299">
    <property type="entry name" value="ESTERASE, PUTATIVE (AFU_ORTHOLOGUE AFUA_1G05850)-RELATED"/>
    <property type="match status" value="1"/>
</dbReference>
<keyword evidence="2" id="KW-1185">Reference proteome</keyword>
<dbReference type="Pfam" id="PF05139">
    <property type="entry name" value="Erythro_esteras"/>
    <property type="match status" value="1"/>
</dbReference>
<reference evidence="1 2" key="1">
    <citation type="submission" date="2016-10" db="EMBL/GenBank/DDBJ databases">
        <authorList>
            <person name="de Groot N.N."/>
        </authorList>
    </citation>
    <scope>NUCLEOTIDE SEQUENCE [LARGE SCALE GENOMIC DNA]</scope>
    <source>
        <strain evidence="1 2">DSM 25186</strain>
    </source>
</reference>
<dbReference type="PANTHER" id="PTHR31299:SF0">
    <property type="entry name" value="ESTERASE, PUTATIVE (AFU_ORTHOLOGUE AFUA_1G05850)-RELATED"/>
    <property type="match status" value="1"/>
</dbReference>
<dbReference type="EMBL" id="FNFO01000001">
    <property type="protein sequence ID" value="SDJ93329.1"/>
    <property type="molecule type" value="Genomic_DNA"/>
</dbReference>
<protein>
    <submittedName>
        <fullName evidence="1">Erythromycin esterase</fullName>
    </submittedName>
</protein>
<organism evidence="1 2">
    <name type="scientific">Catalinimonas alkaloidigena</name>
    <dbReference type="NCBI Taxonomy" id="1075417"/>
    <lineage>
        <taxon>Bacteria</taxon>
        <taxon>Pseudomonadati</taxon>
        <taxon>Bacteroidota</taxon>
        <taxon>Cytophagia</taxon>
        <taxon>Cytophagales</taxon>
        <taxon>Catalimonadaceae</taxon>
        <taxon>Catalinimonas</taxon>
    </lineage>
</organism>
<dbReference type="InterPro" id="IPR014622">
    <property type="entry name" value="UCP036794_erythomycin"/>
</dbReference>
<gene>
    <name evidence="1" type="ORF">SAMN05421823_101458</name>
</gene>
<dbReference type="InterPro" id="IPR007815">
    <property type="entry name" value="Emycin_Estase"/>
</dbReference>
<sequence>MVRFIPLHWSILLVIIAAGCHQEEAQEPALTTKQQALVAELNTGLALPFSNHPLTLSDDALSTLNELGRASIVGLGEATHGSKEFFEIKHRLFRYLVENFGHRAFGFECDFAESLYFDTYVTTGAGDLTQLMRTKMHFWIWKTTEVRALLEWMRQYNAGKTEEDQIHFYGFDCQQIDQQPPLLLAYFEKNAPALYQRTKSILTSIQTTMRAESLTHEPKYLDSLASIQTYLDEHKAPLIQASSVQEWQIMKQLVTTLEQAIHVAGASDRNLERDRYMADNVRWLQQMMGDASKISIWAHNYHIGNFFQRTTGAYLKADLHDAYQRVGFTFSTGAFMAASSDGNVRTQMIQKAPIESSINHLLHNAQSKNFALPLKNTPPNSGWPEFLAGTNSILSVGVTYTGDPVDHYYFLPIGQTFDWLIYFDEVRASEPL</sequence>
<dbReference type="OrthoDB" id="9810066at2"/>
<dbReference type="GO" id="GO:0046677">
    <property type="term" value="P:response to antibiotic"/>
    <property type="evidence" value="ECO:0007669"/>
    <property type="project" value="InterPro"/>
</dbReference>
<dbReference type="STRING" id="1075417.SAMN05421823_101458"/>
<dbReference type="Gene3D" id="3.30.1870.10">
    <property type="entry name" value="EreA-like, domain 2"/>
    <property type="match status" value="1"/>
</dbReference>
<evidence type="ECO:0000313" key="2">
    <source>
        <dbReference type="Proteomes" id="UP000198510"/>
    </source>
</evidence>
<dbReference type="Proteomes" id="UP000198510">
    <property type="component" value="Unassembled WGS sequence"/>
</dbReference>
<dbReference type="RefSeq" id="WP_089678508.1">
    <property type="nucleotide sequence ID" value="NZ_FNFO01000001.1"/>
</dbReference>
<evidence type="ECO:0000313" key="1">
    <source>
        <dbReference type="EMBL" id="SDJ93329.1"/>
    </source>
</evidence>
<dbReference type="CDD" id="cd14728">
    <property type="entry name" value="Ere-like"/>
    <property type="match status" value="1"/>
</dbReference>
<accession>A0A1G8XRY5</accession>
<dbReference type="InterPro" id="IPR052036">
    <property type="entry name" value="Hydrolase/PRTase-associated"/>
</dbReference>